<dbReference type="RefSeq" id="WP_081723939.1">
    <property type="nucleotide sequence ID" value="NZ_AP031443.1"/>
</dbReference>
<evidence type="ECO:0000259" key="1">
    <source>
        <dbReference type="Pfam" id="PF13333"/>
    </source>
</evidence>
<dbReference type="EMBL" id="QUSL01000009">
    <property type="protein sequence ID" value="RGD86070.1"/>
    <property type="molecule type" value="Genomic_DNA"/>
</dbReference>
<sequence length="48" mass="5869">MFYGYEYTFRSLYNLKIAIEECIKQYYTQKITTKLKGSTPVQYRINPY</sequence>
<dbReference type="AlphaFoldDB" id="A0A3E3EFJ8"/>
<protein>
    <recommendedName>
        <fullName evidence="1">Integrase catalytic domain-containing protein</fullName>
    </recommendedName>
</protein>
<evidence type="ECO:0000313" key="3">
    <source>
        <dbReference type="Proteomes" id="UP000261032"/>
    </source>
</evidence>
<name>A0A3E3EFJ8_9FIRM</name>
<reference evidence="2 3" key="1">
    <citation type="submission" date="2018-08" db="EMBL/GenBank/DDBJ databases">
        <title>A genome reference for cultivated species of the human gut microbiota.</title>
        <authorList>
            <person name="Zou Y."/>
            <person name="Xue W."/>
            <person name="Luo G."/>
        </authorList>
    </citation>
    <scope>NUCLEOTIDE SEQUENCE [LARGE SCALE GENOMIC DNA]</scope>
    <source>
        <strain evidence="2 3">OM06-4</strain>
    </source>
</reference>
<gene>
    <name evidence="2" type="ORF">DXB93_07330</name>
</gene>
<dbReference type="Pfam" id="PF13333">
    <property type="entry name" value="rve_2"/>
    <property type="match status" value="1"/>
</dbReference>
<proteinExistence type="predicted"/>
<feature type="domain" description="Integrase catalytic" evidence="1">
    <location>
        <begin position="1"/>
        <end position="45"/>
    </location>
</feature>
<dbReference type="Proteomes" id="UP000261032">
    <property type="component" value="Unassembled WGS sequence"/>
</dbReference>
<accession>A0A3E3EFJ8</accession>
<dbReference type="GO" id="GO:0015074">
    <property type="term" value="P:DNA integration"/>
    <property type="evidence" value="ECO:0007669"/>
    <property type="project" value="InterPro"/>
</dbReference>
<evidence type="ECO:0000313" key="2">
    <source>
        <dbReference type="EMBL" id="RGD86070.1"/>
    </source>
</evidence>
<comment type="caution">
    <text evidence="2">The sequence shown here is derived from an EMBL/GenBank/DDBJ whole genome shotgun (WGS) entry which is preliminary data.</text>
</comment>
<dbReference type="InterPro" id="IPR001584">
    <property type="entry name" value="Integrase_cat-core"/>
</dbReference>
<organism evidence="2 3">
    <name type="scientific">Thomasclavelia ramosa</name>
    <dbReference type="NCBI Taxonomy" id="1547"/>
    <lineage>
        <taxon>Bacteria</taxon>
        <taxon>Bacillati</taxon>
        <taxon>Bacillota</taxon>
        <taxon>Erysipelotrichia</taxon>
        <taxon>Erysipelotrichales</taxon>
        <taxon>Coprobacillaceae</taxon>
        <taxon>Thomasclavelia</taxon>
    </lineage>
</organism>